<evidence type="ECO:0000256" key="2">
    <source>
        <dbReference type="ARBA" id="ARBA00022723"/>
    </source>
</evidence>
<dbReference type="FunFam" id="3.90.230.10:FF:000009">
    <property type="entry name" value="xaa-Pro aminopeptidase 2"/>
    <property type="match status" value="1"/>
</dbReference>
<dbReference type="InterPro" id="IPR000994">
    <property type="entry name" value="Pept_M24"/>
</dbReference>
<keyword evidence="7" id="KW-0031">Aminopeptidase</keyword>
<evidence type="ECO:0000313" key="8">
    <source>
        <dbReference type="Proteomes" id="UP000634004"/>
    </source>
</evidence>
<dbReference type="InterPro" id="IPR050422">
    <property type="entry name" value="X-Pro_aminopeptidase_P"/>
</dbReference>
<reference evidence="7" key="2">
    <citation type="submission" date="2020-09" db="EMBL/GenBank/DDBJ databases">
        <authorList>
            <person name="Sun Q."/>
            <person name="Kim S."/>
        </authorList>
    </citation>
    <scope>NUCLEOTIDE SEQUENCE</scope>
    <source>
        <strain evidence="7">KCTC 32513</strain>
    </source>
</reference>
<dbReference type="Pfam" id="PF16188">
    <property type="entry name" value="Peptidase_M24_C"/>
    <property type="match status" value="1"/>
</dbReference>
<name>A0A8J3CN29_9PROT</name>
<evidence type="ECO:0000259" key="6">
    <source>
        <dbReference type="Pfam" id="PF16188"/>
    </source>
</evidence>
<reference evidence="7" key="1">
    <citation type="journal article" date="2014" name="Int. J. Syst. Evol. Microbiol.">
        <title>Complete genome sequence of Corynebacterium casei LMG S-19264T (=DSM 44701T), isolated from a smear-ripened cheese.</title>
        <authorList>
            <consortium name="US DOE Joint Genome Institute (JGI-PGF)"/>
            <person name="Walter F."/>
            <person name="Albersmeier A."/>
            <person name="Kalinowski J."/>
            <person name="Ruckert C."/>
        </authorList>
    </citation>
    <scope>NUCLEOTIDE SEQUENCE</scope>
    <source>
        <strain evidence="7">KCTC 32513</strain>
    </source>
</reference>
<dbReference type="CDD" id="cd01085">
    <property type="entry name" value="APP"/>
    <property type="match status" value="1"/>
</dbReference>
<dbReference type="Pfam" id="PF00557">
    <property type="entry name" value="Peptidase_M24"/>
    <property type="match status" value="1"/>
</dbReference>
<dbReference type="GO" id="GO:0070006">
    <property type="term" value="F:metalloaminopeptidase activity"/>
    <property type="evidence" value="ECO:0007669"/>
    <property type="project" value="InterPro"/>
</dbReference>
<dbReference type="PANTHER" id="PTHR43763">
    <property type="entry name" value="XAA-PRO AMINOPEPTIDASE 1"/>
    <property type="match status" value="1"/>
</dbReference>
<dbReference type="SUPFAM" id="SSF55920">
    <property type="entry name" value="Creatinase/aminopeptidase"/>
    <property type="match status" value="1"/>
</dbReference>
<dbReference type="Pfam" id="PF16189">
    <property type="entry name" value="Creatinase_N_2"/>
    <property type="match status" value="1"/>
</dbReference>
<dbReference type="Proteomes" id="UP000634004">
    <property type="component" value="Unassembled WGS sequence"/>
</dbReference>
<dbReference type="AlphaFoldDB" id="A0A8J3CN29"/>
<dbReference type="InterPro" id="IPR029149">
    <property type="entry name" value="Creatin/AminoP/Spt16_N"/>
</dbReference>
<comment type="similarity">
    <text evidence="1">Belongs to the peptidase M24B family.</text>
</comment>
<evidence type="ECO:0000256" key="3">
    <source>
        <dbReference type="ARBA" id="ARBA00022801"/>
    </source>
</evidence>
<dbReference type="InterPro" id="IPR036005">
    <property type="entry name" value="Creatinase/aminopeptidase-like"/>
</dbReference>
<dbReference type="EMBL" id="BMZH01000001">
    <property type="protein sequence ID" value="GHA82828.1"/>
    <property type="molecule type" value="Genomic_DNA"/>
</dbReference>
<organism evidence="7 8">
    <name type="scientific">Algimonas arctica</name>
    <dbReference type="NCBI Taxonomy" id="1479486"/>
    <lineage>
        <taxon>Bacteria</taxon>
        <taxon>Pseudomonadati</taxon>
        <taxon>Pseudomonadota</taxon>
        <taxon>Alphaproteobacteria</taxon>
        <taxon>Maricaulales</taxon>
        <taxon>Robiginitomaculaceae</taxon>
        <taxon>Algimonas</taxon>
    </lineage>
</organism>
<keyword evidence="2" id="KW-0479">Metal-binding</keyword>
<evidence type="ECO:0000259" key="4">
    <source>
        <dbReference type="Pfam" id="PF00557"/>
    </source>
</evidence>
<dbReference type="GO" id="GO:0005737">
    <property type="term" value="C:cytoplasm"/>
    <property type="evidence" value="ECO:0007669"/>
    <property type="project" value="UniProtKB-ARBA"/>
</dbReference>
<dbReference type="Gene3D" id="3.40.350.10">
    <property type="entry name" value="Creatinase/prolidase N-terminal domain"/>
    <property type="match status" value="2"/>
</dbReference>
<feature type="domain" description="Peptidase M24" evidence="4">
    <location>
        <begin position="332"/>
        <end position="541"/>
    </location>
</feature>
<dbReference type="Gene3D" id="3.90.230.10">
    <property type="entry name" value="Creatinase/methionine aminopeptidase superfamily"/>
    <property type="match status" value="1"/>
</dbReference>
<feature type="domain" description="Peptidase M24 C-terminal" evidence="6">
    <location>
        <begin position="553"/>
        <end position="612"/>
    </location>
</feature>
<comment type="caution">
    <text evidence="7">The sequence shown here is derived from an EMBL/GenBank/DDBJ whole genome shotgun (WGS) entry which is preliminary data.</text>
</comment>
<dbReference type="InterPro" id="IPR033740">
    <property type="entry name" value="Pept_M24B"/>
</dbReference>
<dbReference type="InterPro" id="IPR000587">
    <property type="entry name" value="Creatinase_N"/>
</dbReference>
<dbReference type="PANTHER" id="PTHR43763:SF6">
    <property type="entry name" value="XAA-PRO AMINOPEPTIDASE 1"/>
    <property type="match status" value="1"/>
</dbReference>
<dbReference type="InterPro" id="IPR032416">
    <property type="entry name" value="Peptidase_M24_C"/>
</dbReference>
<dbReference type="Pfam" id="PF01321">
    <property type="entry name" value="Creatinase_N"/>
    <property type="match status" value="1"/>
</dbReference>
<keyword evidence="3" id="KW-0378">Hydrolase</keyword>
<proteinExistence type="inferred from homology"/>
<keyword evidence="8" id="KW-1185">Reference proteome</keyword>
<evidence type="ECO:0000313" key="7">
    <source>
        <dbReference type="EMBL" id="GHA82828.1"/>
    </source>
</evidence>
<dbReference type="SUPFAM" id="SSF53092">
    <property type="entry name" value="Creatinase/prolidase N-terminal domain"/>
    <property type="match status" value="1"/>
</dbReference>
<sequence>MLGMGKITIDMIQNFDVVGGPKMGRDNVPLLRAELKRLKLDGLLIPHEDEYNNEYLPDYNERLMWATGFTGSAGAAIVLNDRASMFTDGRYTLQVRQQVDGDLFGFARLEDGITAWLRANLRKGETIGYDPRLHPPKAVSALRNAAEGAGATLVALEVNPIDTAWTNRPAAPKGPVAIQPDMLSGKNHAQKRAEIGQAIAHAGADAAMLTAPASIAWLLNLRGSDVRCTPLMLANAIIDKAGLVSLYVDPDKLSGDVRSHLGNEVSVTSEDALAADLSNWSGKTLIVDPTTSSAWHSQSLKDAGATVLAQEDPVALPKAIKSSAELRGSETAHRRDAVPLIRFLHWLDTEAQSGQFDEIDAAVKLETFRHDTGLLKDLSFETISGAGSNGAHCHYRVNTATTLPLAPGTLYLVDSGGQYVDGTTDVTRTVPIGKATQEMCERYTLVLQGHIALATIRFPSGTTGSNLDAIARYPLWQAGLDYDHGTGHGVGAFLGVHEGPQRISKTPNNVALETGMIVSNEPGYYKAGEYGIRIENLQYVTQAEDISGGERPMHGFHTLTLAPFCRALIDTDMLTRAERDYVDEYHARVQKEIGPELDGEIAAWLKQACRPL</sequence>
<gene>
    <name evidence="7" type="ORF">GCM10009069_02550</name>
</gene>
<accession>A0A8J3CN29</accession>
<evidence type="ECO:0000256" key="1">
    <source>
        <dbReference type="ARBA" id="ARBA00008766"/>
    </source>
</evidence>
<keyword evidence="7" id="KW-0645">Protease</keyword>
<dbReference type="GO" id="GO:0046872">
    <property type="term" value="F:metal ion binding"/>
    <property type="evidence" value="ECO:0007669"/>
    <property type="project" value="UniProtKB-KW"/>
</dbReference>
<feature type="domain" description="Creatinase N-terminal" evidence="5">
    <location>
        <begin position="31"/>
        <end position="154"/>
    </location>
</feature>
<protein>
    <submittedName>
        <fullName evidence="7">Xaa-Pro aminopeptidase</fullName>
    </submittedName>
</protein>
<evidence type="ECO:0000259" key="5">
    <source>
        <dbReference type="Pfam" id="PF01321"/>
    </source>
</evidence>